<evidence type="ECO:0000313" key="2">
    <source>
        <dbReference type="WBParaSite" id="JU765_v2.g201.t1"/>
    </source>
</evidence>
<evidence type="ECO:0000313" key="1">
    <source>
        <dbReference type="Proteomes" id="UP000887576"/>
    </source>
</evidence>
<dbReference type="WBParaSite" id="JU765_v2.g201.t1">
    <property type="protein sequence ID" value="JU765_v2.g201.t1"/>
    <property type="gene ID" value="JU765_v2.g201"/>
</dbReference>
<accession>A0AC34QX37</accession>
<organism evidence="1 2">
    <name type="scientific">Panagrolaimus sp. JU765</name>
    <dbReference type="NCBI Taxonomy" id="591449"/>
    <lineage>
        <taxon>Eukaryota</taxon>
        <taxon>Metazoa</taxon>
        <taxon>Ecdysozoa</taxon>
        <taxon>Nematoda</taxon>
        <taxon>Chromadorea</taxon>
        <taxon>Rhabditida</taxon>
        <taxon>Tylenchina</taxon>
        <taxon>Panagrolaimomorpha</taxon>
        <taxon>Panagrolaimoidea</taxon>
        <taxon>Panagrolaimidae</taxon>
        <taxon>Panagrolaimus</taxon>
    </lineage>
</organism>
<name>A0AC34QX37_9BILA</name>
<proteinExistence type="predicted"/>
<sequence length="225" mass="25200">MATLSGAAALKPLIVELQKADTCGDYDRALKTANKIIRSYPKEGFAYKAKLVALIQLGQFDEAAEFISETPVAKIGNVAFENAYINYRKNNNEKALELLEKADQSDPAITELRAQIFYRMEKFNEAREVLTNILKSSTDDDDTLRRANLIAVECQLEANNVPVEPEKDLSGFEQMYNVACHLIEREKYPEALKLLDKALNTCKETMTADGVSEEDIDEELAVILV</sequence>
<reference evidence="2" key="1">
    <citation type="submission" date="2022-11" db="UniProtKB">
        <authorList>
            <consortium name="WormBaseParasite"/>
        </authorList>
    </citation>
    <scope>IDENTIFICATION</scope>
</reference>
<dbReference type="Proteomes" id="UP000887576">
    <property type="component" value="Unplaced"/>
</dbReference>
<protein>
    <submittedName>
        <fullName evidence="2">Tetratricopeptide repeat protein</fullName>
    </submittedName>
</protein>